<sequence>MKKFILLYSIAFSSSFFAQTFIQSYQNRVNQISQTNINTYLTEFADLGVKKTGSVNNNNAFNWLKSKYISFGYSEDQLSENAFIYQGNTAKNLILTKTGTKYPDTYVIVCGHYDTIVGPGVNDNGSGTSILLEMARILKEIPTEYSIKFINFTGEEQGLLGSQNYVQTVVNATSPKMNIKLVFNIDEVGGVAGKTNDTIICEKDTSSPTSNNAASATITQQLMNCVVLYSPLQTKLSNAYSSDYMPFQANNEVITGFFEFNESTKPHSAADTYVNMDPVYVYNVGKAALGAVQHFANADTTDLSTADCPPEKMLESLKIFPNPAKDFLQIEMMNYNLKDFSFMVTDLNGRTLIQTKNEKQINISKLSSGIYLGTMTVEDQKLTKKIMIKK</sequence>
<reference evidence="5 6" key="1">
    <citation type="submission" date="2023-05" db="EMBL/GenBank/DDBJ databases">
        <title>Genomic insight into Chryseobacterium sp. wdc7 isolated forest soil (Gotjawal).</title>
        <authorList>
            <person name="Park S.-J."/>
        </authorList>
    </citation>
    <scope>NUCLEOTIDE SEQUENCE [LARGE SCALE GENOMIC DNA]</scope>
    <source>
        <strain evidence="6">wdc7</strain>
    </source>
</reference>
<keyword evidence="6" id="KW-1185">Reference proteome</keyword>
<dbReference type="Pfam" id="PF18962">
    <property type="entry name" value="Por_Secre_tail"/>
    <property type="match status" value="1"/>
</dbReference>
<gene>
    <name evidence="5" type="ORF">QGN23_04655</name>
</gene>
<dbReference type="InterPro" id="IPR045175">
    <property type="entry name" value="M28_fam"/>
</dbReference>
<feature type="signal peptide" evidence="2">
    <location>
        <begin position="1"/>
        <end position="18"/>
    </location>
</feature>
<protein>
    <submittedName>
        <fullName evidence="5">M28 family peptidase</fullName>
    </submittedName>
</protein>
<dbReference type="InterPro" id="IPR007484">
    <property type="entry name" value="Peptidase_M28"/>
</dbReference>
<dbReference type="SUPFAM" id="SSF53187">
    <property type="entry name" value="Zn-dependent exopeptidases"/>
    <property type="match status" value="1"/>
</dbReference>
<dbReference type="InterPro" id="IPR026444">
    <property type="entry name" value="Secre_tail"/>
</dbReference>
<dbReference type="PANTHER" id="PTHR12147:SF26">
    <property type="entry name" value="PEPTIDASE M28 DOMAIN-CONTAINING PROTEIN"/>
    <property type="match status" value="1"/>
</dbReference>
<organism evidence="5 6">
    <name type="scientific">Chryseobacterium gotjawalense</name>
    <dbReference type="NCBI Taxonomy" id="3042315"/>
    <lineage>
        <taxon>Bacteria</taxon>
        <taxon>Pseudomonadati</taxon>
        <taxon>Bacteroidota</taxon>
        <taxon>Flavobacteriia</taxon>
        <taxon>Flavobacteriales</taxon>
        <taxon>Weeksellaceae</taxon>
        <taxon>Chryseobacterium group</taxon>
        <taxon>Chryseobacterium</taxon>
    </lineage>
</organism>
<feature type="domain" description="Secretion system C-terminal sorting" evidence="4">
    <location>
        <begin position="319"/>
        <end position="388"/>
    </location>
</feature>
<evidence type="ECO:0000259" key="4">
    <source>
        <dbReference type="Pfam" id="PF18962"/>
    </source>
</evidence>
<accession>A0ABY8RF42</accession>
<dbReference type="RefSeq" id="WP_282905848.1">
    <property type="nucleotide sequence ID" value="NZ_CP124855.1"/>
</dbReference>
<evidence type="ECO:0000313" key="6">
    <source>
        <dbReference type="Proteomes" id="UP001241656"/>
    </source>
</evidence>
<proteinExistence type="predicted"/>
<feature type="domain" description="Peptidase M28" evidence="3">
    <location>
        <begin position="92"/>
        <end position="289"/>
    </location>
</feature>
<dbReference type="NCBIfam" id="TIGR04183">
    <property type="entry name" value="Por_Secre_tail"/>
    <property type="match status" value="1"/>
</dbReference>
<evidence type="ECO:0000256" key="1">
    <source>
        <dbReference type="ARBA" id="ARBA00022729"/>
    </source>
</evidence>
<name>A0ABY8RF42_9FLAO</name>
<dbReference type="EMBL" id="CP124855">
    <property type="protein sequence ID" value="WHF52570.1"/>
    <property type="molecule type" value="Genomic_DNA"/>
</dbReference>
<dbReference type="PANTHER" id="PTHR12147">
    <property type="entry name" value="METALLOPEPTIDASE M28 FAMILY MEMBER"/>
    <property type="match status" value="1"/>
</dbReference>
<dbReference type="Pfam" id="PF04389">
    <property type="entry name" value="Peptidase_M28"/>
    <property type="match status" value="1"/>
</dbReference>
<evidence type="ECO:0000259" key="3">
    <source>
        <dbReference type="Pfam" id="PF04389"/>
    </source>
</evidence>
<keyword evidence="1 2" id="KW-0732">Signal</keyword>
<dbReference type="Proteomes" id="UP001241656">
    <property type="component" value="Chromosome"/>
</dbReference>
<feature type="chain" id="PRO_5045819511" evidence="2">
    <location>
        <begin position="19"/>
        <end position="390"/>
    </location>
</feature>
<evidence type="ECO:0000313" key="5">
    <source>
        <dbReference type="EMBL" id="WHF52570.1"/>
    </source>
</evidence>
<dbReference type="Gene3D" id="3.40.630.10">
    <property type="entry name" value="Zn peptidases"/>
    <property type="match status" value="1"/>
</dbReference>
<evidence type="ECO:0000256" key="2">
    <source>
        <dbReference type="SAM" id="SignalP"/>
    </source>
</evidence>